<dbReference type="Proteomes" id="UP000079169">
    <property type="component" value="Unplaced"/>
</dbReference>
<dbReference type="RefSeq" id="XP_026685414.1">
    <property type="nucleotide sequence ID" value="XM_026829613.1"/>
</dbReference>
<accession>A0A3Q0JAE1</accession>
<gene>
    <name evidence="3" type="primary">LOC108253476</name>
</gene>
<feature type="non-terminal residue" evidence="3">
    <location>
        <position position="1"/>
    </location>
</feature>
<sequence>GILMMKNEHFQTVNGLSNKYWGYLPCKEKRKIKELSSSKEVEDEDTQEEASNSISKMANKRKSQLSTLKNKLKKTDEEPYEDEEDEEFSEELEEIAKCSKWHSINSLPSDDLISVEESQMELEENDGKEHNSSDQVNVTNSNQEENKALNNHHLTFNTIPRVSSQSVEVGTPKYFDRKPDFSILDQEPIKSKLAFLIDKIIFERENKKKIDETEKEVFNASPRKDNLEEEYNYKVPCENSPSKYDEDEEYENMLKILNDVHFNADTDEVKINSNKFKRESRKDLPCKEKRKIKELSSSKEVEDEDTQEEPSNSISKIANKRKSQLSILKNKLKKIDEEPYEDEEDEEFSEELEEIAKLINPIPGKKLKPKSIVPPALKKKPLKTPKLVKNDIKSLLNKNRKPTKAKYVESEEDFPEELNENGLPDIVYVPFKNTNNLDVKSLLLLSNAISKGDGLNYFQPQPEGYSNHHITAPGMDDSPYSNVPQYGNLPQHSNLPQYSNLPQSNQYGNLPQYSQEQYDNFPDRSWVRKRKAHDDEEGGQYSNLPQSNQYDLG</sequence>
<dbReference type="AlphaFoldDB" id="A0A3Q0JAE1"/>
<dbReference type="GeneID" id="108253476"/>
<feature type="compositionally biased region" description="Acidic residues" evidence="1">
    <location>
        <begin position="78"/>
        <end position="92"/>
    </location>
</feature>
<feature type="region of interest" description="Disordered" evidence="1">
    <location>
        <begin position="460"/>
        <end position="553"/>
    </location>
</feature>
<feature type="region of interest" description="Disordered" evidence="1">
    <location>
        <begin position="292"/>
        <end position="320"/>
    </location>
</feature>
<evidence type="ECO:0000313" key="2">
    <source>
        <dbReference type="Proteomes" id="UP000079169"/>
    </source>
</evidence>
<feature type="region of interest" description="Disordered" evidence="1">
    <location>
        <begin position="33"/>
        <end position="92"/>
    </location>
</feature>
<name>A0A3Q0JAE1_DIACI</name>
<proteinExistence type="predicted"/>
<protein>
    <submittedName>
        <fullName evidence="3">Uncharacterized protein LOC108253476</fullName>
    </submittedName>
</protein>
<reference evidence="3" key="1">
    <citation type="submission" date="2025-08" db="UniProtKB">
        <authorList>
            <consortium name="RefSeq"/>
        </authorList>
    </citation>
    <scope>IDENTIFICATION</scope>
</reference>
<dbReference type="KEGG" id="dci:108253476"/>
<dbReference type="PaxDb" id="121845-A0A3Q0JAE1"/>
<feature type="compositionally biased region" description="Polar residues" evidence="1">
    <location>
        <begin position="540"/>
        <end position="553"/>
    </location>
</feature>
<evidence type="ECO:0000313" key="3">
    <source>
        <dbReference type="RefSeq" id="XP_026685414.1"/>
    </source>
</evidence>
<feature type="compositionally biased region" description="Polar residues" evidence="1">
    <location>
        <begin position="479"/>
        <end position="518"/>
    </location>
</feature>
<keyword evidence="2" id="KW-1185">Reference proteome</keyword>
<organism evidence="2 3">
    <name type="scientific">Diaphorina citri</name>
    <name type="common">Asian citrus psyllid</name>
    <dbReference type="NCBI Taxonomy" id="121845"/>
    <lineage>
        <taxon>Eukaryota</taxon>
        <taxon>Metazoa</taxon>
        <taxon>Ecdysozoa</taxon>
        <taxon>Arthropoda</taxon>
        <taxon>Hexapoda</taxon>
        <taxon>Insecta</taxon>
        <taxon>Pterygota</taxon>
        <taxon>Neoptera</taxon>
        <taxon>Paraneoptera</taxon>
        <taxon>Hemiptera</taxon>
        <taxon>Sternorrhyncha</taxon>
        <taxon>Psylloidea</taxon>
        <taxon>Psyllidae</taxon>
        <taxon>Diaphorininae</taxon>
        <taxon>Diaphorina</taxon>
    </lineage>
</organism>
<evidence type="ECO:0000256" key="1">
    <source>
        <dbReference type="SAM" id="MobiDB-lite"/>
    </source>
</evidence>